<dbReference type="EMBL" id="SNRW01006286">
    <property type="protein sequence ID" value="KAA6383360.1"/>
    <property type="molecule type" value="Genomic_DNA"/>
</dbReference>
<gene>
    <name evidence="1" type="ORF">EZS28_021115</name>
</gene>
<reference evidence="1 2" key="1">
    <citation type="submission" date="2019-03" db="EMBL/GenBank/DDBJ databases">
        <title>Single cell metagenomics reveals metabolic interactions within the superorganism composed of flagellate Streblomastix strix and complex community of Bacteroidetes bacteria on its surface.</title>
        <authorList>
            <person name="Treitli S.C."/>
            <person name="Kolisko M."/>
            <person name="Husnik F."/>
            <person name="Keeling P."/>
            <person name="Hampl V."/>
        </authorList>
    </citation>
    <scope>NUCLEOTIDE SEQUENCE [LARGE SCALE GENOMIC DNA]</scope>
    <source>
        <strain evidence="1">ST1C</strain>
    </source>
</reference>
<organism evidence="1 2">
    <name type="scientific">Streblomastix strix</name>
    <dbReference type="NCBI Taxonomy" id="222440"/>
    <lineage>
        <taxon>Eukaryota</taxon>
        <taxon>Metamonada</taxon>
        <taxon>Preaxostyla</taxon>
        <taxon>Oxymonadida</taxon>
        <taxon>Streblomastigidae</taxon>
        <taxon>Streblomastix</taxon>
    </lineage>
</organism>
<name>A0A5J4VLH9_9EUKA</name>
<evidence type="ECO:0000313" key="2">
    <source>
        <dbReference type="Proteomes" id="UP000324800"/>
    </source>
</evidence>
<evidence type="ECO:0000313" key="1">
    <source>
        <dbReference type="EMBL" id="KAA6383360.1"/>
    </source>
</evidence>
<sequence length="67" mass="7728">MIEAVATQKKDVFDSGKEIIVKTTIKMGKKLRKRKNILKTKERSFGSMIATRGWLKDKECQQRMGRG</sequence>
<proteinExistence type="predicted"/>
<protein>
    <submittedName>
        <fullName evidence="1">Uncharacterized protein</fullName>
    </submittedName>
</protein>
<comment type="caution">
    <text evidence="1">The sequence shown here is derived from an EMBL/GenBank/DDBJ whole genome shotgun (WGS) entry which is preliminary data.</text>
</comment>
<accession>A0A5J4VLH9</accession>
<dbReference type="AlphaFoldDB" id="A0A5J4VLH9"/>
<dbReference type="Proteomes" id="UP000324800">
    <property type="component" value="Unassembled WGS sequence"/>
</dbReference>